<organism evidence="2 3">
    <name type="scientific">Trifolium medium</name>
    <dbReference type="NCBI Taxonomy" id="97028"/>
    <lineage>
        <taxon>Eukaryota</taxon>
        <taxon>Viridiplantae</taxon>
        <taxon>Streptophyta</taxon>
        <taxon>Embryophyta</taxon>
        <taxon>Tracheophyta</taxon>
        <taxon>Spermatophyta</taxon>
        <taxon>Magnoliopsida</taxon>
        <taxon>eudicotyledons</taxon>
        <taxon>Gunneridae</taxon>
        <taxon>Pentapetalae</taxon>
        <taxon>rosids</taxon>
        <taxon>fabids</taxon>
        <taxon>Fabales</taxon>
        <taxon>Fabaceae</taxon>
        <taxon>Papilionoideae</taxon>
        <taxon>50 kb inversion clade</taxon>
        <taxon>NPAAA clade</taxon>
        <taxon>Hologalegina</taxon>
        <taxon>IRL clade</taxon>
        <taxon>Trifolieae</taxon>
        <taxon>Trifolium</taxon>
    </lineage>
</organism>
<feature type="compositionally biased region" description="Polar residues" evidence="1">
    <location>
        <begin position="22"/>
        <end position="34"/>
    </location>
</feature>
<sequence length="34" mass="3554">FEEPDAGQLAGRAGSCWGEQGSEASSLQPATFRL</sequence>
<feature type="region of interest" description="Disordered" evidence="1">
    <location>
        <begin position="1"/>
        <end position="34"/>
    </location>
</feature>
<comment type="caution">
    <text evidence="2">The sequence shown here is derived from an EMBL/GenBank/DDBJ whole genome shotgun (WGS) entry which is preliminary data.</text>
</comment>
<dbReference type="EMBL" id="LXQA010398483">
    <property type="protein sequence ID" value="MCI49254.1"/>
    <property type="molecule type" value="Genomic_DNA"/>
</dbReference>
<protein>
    <submittedName>
        <fullName evidence="2">Uncharacterized protein</fullName>
    </submittedName>
</protein>
<keyword evidence="3" id="KW-1185">Reference proteome</keyword>
<evidence type="ECO:0000256" key="1">
    <source>
        <dbReference type="SAM" id="MobiDB-lite"/>
    </source>
</evidence>
<accession>A0A392SM36</accession>
<evidence type="ECO:0000313" key="2">
    <source>
        <dbReference type="EMBL" id="MCI49254.1"/>
    </source>
</evidence>
<dbReference type="AlphaFoldDB" id="A0A392SM36"/>
<reference evidence="2 3" key="1">
    <citation type="journal article" date="2018" name="Front. Plant Sci.">
        <title>Red Clover (Trifolium pratense) and Zigzag Clover (T. medium) - A Picture of Genomic Similarities and Differences.</title>
        <authorList>
            <person name="Dluhosova J."/>
            <person name="Istvanek J."/>
            <person name="Nedelnik J."/>
            <person name="Repkova J."/>
        </authorList>
    </citation>
    <scope>NUCLEOTIDE SEQUENCE [LARGE SCALE GENOMIC DNA]</scope>
    <source>
        <strain evidence="3">cv. 10/8</strain>
        <tissue evidence="2">Leaf</tissue>
    </source>
</reference>
<evidence type="ECO:0000313" key="3">
    <source>
        <dbReference type="Proteomes" id="UP000265520"/>
    </source>
</evidence>
<name>A0A392SM36_9FABA</name>
<dbReference type="Proteomes" id="UP000265520">
    <property type="component" value="Unassembled WGS sequence"/>
</dbReference>
<proteinExistence type="predicted"/>
<feature type="non-terminal residue" evidence="2">
    <location>
        <position position="1"/>
    </location>
</feature>